<dbReference type="PIRSF" id="PIRSF000521">
    <property type="entry name" value="Transaminase_4ab_Lys_Orn"/>
    <property type="match status" value="1"/>
</dbReference>
<evidence type="ECO:0000256" key="10">
    <source>
        <dbReference type="ARBA" id="ARBA00060970"/>
    </source>
</evidence>
<evidence type="ECO:0000256" key="7">
    <source>
        <dbReference type="ARBA" id="ARBA00022691"/>
    </source>
</evidence>
<protein>
    <recommendedName>
        <fullName evidence="11">Adenosylmethionine-8-amino-7-oxononanoate aminotransferase</fullName>
        <ecNumber evidence="11">2.6.1.62</ecNumber>
    </recommendedName>
    <alternativeName>
        <fullName evidence="11">7,8-diamino-pelargonic acid aminotransferase</fullName>
        <shortName evidence="11">DAPA AT</shortName>
        <shortName evidence="11">DAPA aminotransferase</shortName>
    </alternativeName>
    <alternativeName>
        <fullName evidence="11">7,8-diaminononanoate synthase</fullName>
        <shortName evidence="11">DANS</shortName>
    </alternativeName>
    <alternativeName>
        <fullName evidence="11">Diaminopelargonic acid synthase</fullName>
    </alternativeName>
</protein>
<feature type="binding site" evidence="11">
    <location>
        <begin position="112"/>
        <end position="113"/>
    </location>
    <ligand>
        <name>pyridoxal 5'-phosphate</name>
        <dbReference type="ChEBI" id="CHEBI:597326"/>
    </ligand>
</feature>
<keyword evidence="7 11" id="KW-0949">S-adenosyl-L-methionine</keyword>
<feature type="site" description="Participates in the substrate recognition with KAPA and in a stacking interaction with the adenine ring of SAM" evidence="11">
    <location>
        <position position="15"/>
    </location>
</feature>
<dbReference type="PANTHER" id="PTHR42684:SF17">
    <property type="entry name" value="ADENOSYLMETHIONINE-8-AMINO-7-OXONONANOATE AMINOTRANSFERASE"/>
    <property type="match status" value="1"/>
</dbReference>
<comment type="subunit">
    <text evidence="3 11">Homodimer.</text>
</comment>
<feature type="binding site" evidence="11">
    <location>
        <position position="315"/>
    </location>
    <ligand>
        <name>substrate</name>
    </ligand>
</feature>
<dbReference type="Gene3D" id="3.40.640.10">
    <property type="entry name" value="Type I PLP-dependent aspartate aminotransferase-like (Major domain)"/>
    <property type="match status" value="1"/>
</dbReference>
<evidence type="ECO:0000313" key="12">
    <source>
        <dbReference type="EMBL" id="GCD09922.1"/>
    </source>
</evidence>
<evidence type="ECO:0000256" key="1">
    <source>
        <dbReference type="ARBA" id="ARBA00001933"/>
    </source>
</evidence>
<feature type="binding site" evidence="11">
    <location>
        <position position="145"/>
    </location>
    <ligand>
        <name>substrate</name>
    </ligand>
</feature>
<dbReference type="InterPro" id="IPR005815">
    <property type="entry name" value="BioA"/>
</dbReference>
<evidence type="ECO:0000313" key="13">
    <source>
        <dbReference type="Proteomes" id="UP000287872"/>
    </source>
</evidence>
<feature type="binding site" evidence="11">
    <location>
        <position position="52"/>
    </location>
    <ligand>
        <name>substrate</name>
    </ligand>
</feature>
<dbReference type="InterPro" id="IPR015424">
    <property type="entry name" value="PyrdxlP-dep_Trfase"/>
</dbReference>
<comment type="similarity">
    <text evidence="10 11">Belongs to the class-III pyridoxal-phosphate-dependent aminotransferase family. BioA subfamily.</text>
</comment>
<organism evidence="12 13">
    <name type="scientific">Clostridium tagluense</name>
    <dbReference type="NCBI Taxonomy" id="360422"/>
    <lineage>
        <taxon>Bacteria</taxon>
        <taxon>Bacillati</taxon>
        <taxon>Bacillota</taxon>
        <taxon>Clostridia</taxon>
        <taxon>Eubacteriales</taxon>
        <taxon>Clostridiaceae</taxon>
        <taxon>Clostridium</taxon>
    </lineage>
</organism>
<keyword evidence="5 11" id="KW-0032">Aminotransferase</keyword>
<gene>
    <name evidence="11 12" type="primary">bioA</name>
    <name evidence="12" type="ORF">Ctaglu_15450</name>
</gene>
<keyword evidence="6 11" id="KW-0808">Transferase</keyword>
<dbReference type="GO" id="GO:0004015">
    <property type="term" value="F:adenosylmethionine-8-amino-7-oxononanoate transaminase activity"/>
    <property type="evidence" value="ECO:0007669"/>
    <property type="project" value="UniProtKB-UniRule"/>
</dbReference>
<dbReference type="InterPro" id="IPR005814">
    <property type="entry name" value="Aminotrans_3"/>
</dbReference>
<keyword evidence="13" id="KW-1185">Reference proteome</keyword>
<dbReference type="PANTHER" id="PTHR42684">
    <property type="entry name" value="ADENOSYLMETHIONINE-8-AMINO-7-OXONONANOATE AMINOTRANSFERASE"/>
    <property type="match status" value="1"/>
</dbReference>
<comment type="catalytic activity">
    <reaction evidence="11">
        <text>(8S)-8-amino-7-oxononanoate + S-adenosyl-L-methionine = S-adenosyl-4-methylsulfanyl-2-oxobutanoate + (7R,8S)-7,8-diammoniononanoate</text>
        <dbReference type="Rhea" id="RHEA:16861"/>
        <dbReference type="ChEBI" id="CHEBI:16490"/>
        <dbReference type="ChEBI" id="CHEBI:59789"/>
        <dbReference type="ChEBI" id="CHEBI:149468"/>
        <dbReference type="ChEBI" id="CHEBI:149469"/>
        <dbReference type="EC" id="2.6.1.62"/>
    </reaction>
</comment>
<dbReference type="SUPFAM" id="SSF53383">
    <property type="entry name" value="PLP-dependent transferases"/>
    <property type="match status" value="1"/>
</dbReference>
<dbReference type="Proteomes" id="UP000287872">
    <property type="component" value="Unassembled WGS sequence"/>
</dbReference>
<dbReference type="AlphaFoldDB" id="A0A401UKC9"/>
<dbReference type="RefSeq" id="WP_124999803.1">
    <property type="nucleotide sequence ID" value="NZ_BHYK01000007.1"/>
</dbReference>
<evidence type="ECO:0000256" key="2">
    <source>
        <dbReference type="ARBA" id="ARBA00004496"/>
    </source>
</evidence>
<keyword evidence="4 11" id="KW-0963">Cytoplasm</keyword>
<dbReference type="OrthoDB" id="9801052at2"/>
<comment type="caution">
    <text evidence="12">The sequence shown here is derived from an EMBL/GenBank/DDBJ whole genome shotgun (WGS) entry which is preliminary data.</text>
</comment>
<name>A0A401UKC9_9CLOT</name>
<reference evidence="12 13" key="1">
    <citation type="submission" date="2018-11" db="EMBL/GenBank/DDBJ databases">
        <title>Genome sequencing and assembly of Clostridium tagluense strain A121.</title>
        <authorList>
            <person name="Murakami T."/>
            <person name="Segawa T."/>
            <person name="Shcherbakova V.A."/>
            <person name="Mori H."/>
            <person name="Yoshimura Y."/>
        </authorList>
    </citation>
    <scope>NUCLEOTIDE SEQUENCE [LARGE SCALE GENOMIC DNA]</scope>
    <source>
        <strain evidence="12 13">A121</strain>
    </source>
</reference>
<comment type="pathway">
    <text evidence="11">Cofactor biosynthesis; biotin biosynthesis; 7,8-diaminononanoate from 8-amino-7-oxononanoate (SAM route): step 1/1.</text>
</comment>
<sequence length="456" mass="52140">MNYVEKDLKYIWHPCSQMKDYEELNPIVIEKGEGVWLYDIHGNAYLDCISSWWTNTLGHSNKRINEAIKKQIDSIEHVIFANFSNKPAIELAEKLVNITPYKLKKVFFSDNGSSAVEIALKMSFHYNMQKGNTKKKRFVALSDAYHGETLGALSVCDVDEFNMVYKPLLLDTLRVEGPDCYRCKYGYSRENCNAECFGNMKKCLMENHEEISAVIVEPMVQGAAGMKIYSPIYLKKLRDCCDKYYVHLIADEIAMGFGRTGKMFACNHAGISPDFMCLSKGISAGYMPMSVVMTTDEVYDCFYGDYKERKSFIHSHTYAGNAMGCAIALENLKIFEQDNIIENNIEKGKLIRELTLKKAEGLNHVGEVRSIGMITAIEIVKDKKTKESYPFDMRVGYEIYKIALKKGLLLRPIGNVLYFIPPYIIQQEEIEFMVNTCFQSIEEYFQQNAGGDYTDM</sequence>
<comment type="function">
    <text evidence="11">Catalyzes the transfer of the alpha-amino group from S-adenosyl-L-methionine (SAM) to 7-keto-8-aminopelargonic acid (KAPA) to form 7,8-diaminopelargonic acid (DAPA). It is the only aminotransferase known to utilize SAM as an amino donor.</text>
</comment>
<dbReference type="GO" id="GO:0030170">
    <property type="term" value="F:pyridoxal phosphate binding"/>
    <property type="evidence" value="ECO:0007669"/>
    <property type="project" value="UniProtKB-UniRule"/>
</dbReference>
<evidence type="ECO:0000256" key="3">
    <source>
        <dbReference type="ARBA" id="ARBA00011738"/>
    </source>
</evidence>
<feature type="modified residue" description="N6-(pyridoxal phosphate)lysine" evidence="11">
    <location>
        <position position="280"/>
    </location>
</feature>
<feature type="binding site" evidence="11">
    <location>
        <begin position="316"/>
        <end position="317"/>
    </location>
    <ligand>
        <name>pyridoxal 5'-phosphate</name>
        <dbReference type="ChEBI" id="CHEBI:597326"/>
    </ligand>
</feature>
<dbReference type="GO" id="GO:0005737">
    <property type="term" value="C:cytoplasm"/>
    <property type="evidence" value="ECO:0007669"/>
    <property type="project" value="UniProtKB-SubCell"/>
</dbReference>
<dbReference type="InterPro" id="IPR015421">
    <property type="entry name" value="PyrdxlP-dep_Trfase_major"/>
</dbReference>
<dbReference type="CDD" id="cd00610">
    <property type="entry name" value="OAT_like"/>
    <property type="match status" value="1"/>
</dbReference>
<comment type="cofactor">
    <cofactor evidence="1 11">
        <name>pyridoxal 5'-phosphate</name>
        <dbReference type="ChEBI" id="CHEBI:597326"/>
    </cofactor>
</comment>
<proteinExistence type="inferred from homology"/>
<dbReference type="HAMAP" id="MF_00834">
    <property type="entry name" value="BioA"/>
    <property type="match status" value="1"/>
</dbReference>
<accession>A0A401UKC9</accession>
<feature type="binding site" evidence="11">
    <location>
        <position position="411"/>
    </location>
    <ligand>
        <name>substrate</name>
    </ligand>
</feature>
<evidence type="ECO:0000256" key="9">
    <source>
        <dbReference type="ARBA" id="ARBA00022898"/>
    </source>
</evidence>
<dbReference type="Gene3D" id="3.90.1150.10">
    <property type="entry name" value="Aspartate Aminotransferase, domain 1"/>
    <property type="match status" value="1"/>
</dbReference>
<dbReference type="EMBL" id="BHYK01000007">
    <property type="protein sequence ID" value="GCD09922.1"/>
    <property type="molecule type" value="Genomic_DNA"/>
</dbReference>
<feature type="binding site" evidence="11">
    <location>
        <position position="251"/>
    </location>
    <ligand>
        <name>pyridoxal 5'-phosphate</name>
        <dbReference type="ChEBI" id="CHEBI:597326"/>
    </ligand>
</feature>
<evidence type="ECO:0000256" key="6">
    <source>
        <dbReference type="ARBA" id="ARBA00022679"/>
    </source>
</evidence>
<dbReference type="InterPro" id="IPR015422">
    <property type="entry name" value="PyrdxlP-dep_Trfase_small"/>
</dbReference>
<evidence type="ECO:0000256" key="4">
    <source>
        <dbReference type="ARBA" id="ARBA00022490"/>
    </source>
</evidence>
<keyword evidence="8 11" id="KW-0093">Biotin biosynthesis</keyword>
<dbReference type="Pfam" id="PF00202">
    <property type="entry name" value="Aminotran_3"/>
    <property type="match status" value="1"/>
</dbReference>
<dbReference type="EC" id="2.6.1.62" evidence="11"/>
<dbReference type="NCBIfam" id="NF004624">
    <property type="entry name" value="PRK05964.1"/>
    <property type="match status" value="1"/>
</dbReference>
<evidence type="ECO:0000256" key="5">
    <source>
        <dbReference type="ARBA" id="ARBA00022576"/>
    </source>
</evidence>
<evidence type="ECO:0000256" key="11">
    <source>
        <dbReference type="HAMAP-Rule" id="MF_00834"/>
    </source>
</evidence>
<feature type="binding site" evidence="11">
    <location>
        <position position="280"/>
    </location>
    <ligand>
        <name>substrate</name>
    </ligand>
</feature>
<dbReference type="UniPathway" id="UPA00078">
    <property type="reaction ID" value="UER00160"/>
</dbReference>
<dbReference type="PROSITE" id="PS00600">
    <property type="entry name" value="AA_TRANSFER_CLASS_3"/>
    <property type="match status" value="1"/>
</dbReference>
<comment type="subcellular location">
    <subcellularLocation>
        <location evidence="2 11">Cytoplasm</location>
    </subcellularLocation>
</comment>
<keyword evidence="9 11" id="KW-0663">Pyridoxal phosphate</keyword>
<dbReference type="InterPro" id="IPR049704">
    <property type="entry name" value="Aminotrans_3_PPA_site"/>
</dbReference>
<dbReference type="NCBIfam" id="TIGR00508">
    <property type="entry name" value="bioA"/>
    <property type="match status" value="1"/>
</dbReference>
<evidence type="ECO:0000256" key="8">
    <source>
        <dbReference type="ARBA" id="ARBA00022756"/>
    </source>
</evidence>
<dbReference type="FunFam" id="3.40.640.10:FF:000078">
    <property type="entry name" value="Adenosylmethionine-8-amino-7-oxononanoate aminotransferase"/>
    <property type="match status" value="1"/>
</dbReference>
<dbReference type="GO" id="GO:0009102">
    <property type="term" value="P:biotin biosynthetic process"/>
    <property type="evidence" value="ECO:0007669"/>
    <property type="project" value="UniProtKB-UniRule"/>
</dbReference>